<keyword evidence="6" id="KW-0460">Magnesium</keyword>
<evidence type="ECO:0000256" key="6">
    <source>
        <dbReference type="ARBA" id="ARBA00022842"/>
    </source>
</evidence>
<evidence type="ECO:0000256" key="5">
    <source>
        <dbReference type="ARBA" id="ARBA00022801"/>
    </source>
</evidence>
<evidence type="ECO:0000313" key="8">
    <source>
        <dbReference type="EMBL" id="BDT97136.1"/>
    </source>
</evidence>
<dbReference type="InterPro" id="IPR050556">
    <property type="entry name" value="Type_II_TA_system_RNase"/>
</dbReference>
<comment type="similarity">
    <text evidence="7">Belongs to the PINc/VapC protein family.</text>
</comment>
<dbReference type="PANTHER" id="PTHR33653:SF1">
    <property type="entry name" value="RIBONUCLEASE VAPC2"/>
    <property type="match status" value="1"/>
</dbReference>
<dbReference type="EMBL" id="AP026978">
    <property type="protein sequence ID" value="BDT97136.1"/>
    <property type="molecule type" value="Genomic_DNA"/>
</dbReference>
<dbReference type="InterPro" id="IPR029060">
    <property type="entry name" value="PIN-like_dom_sf"/>
</dbReference>
<dbReference type="Gene3D" id="3.40.50.1010">
    <property type="entry name" value="5'-nuclease"/>
    <property type="match status" value="1"/>
</dbReference>
<keyword evidence="2" id="KW-1277">Toxin-antitoxin system</keyword>
<proteinExistence type="inferred from homology"/>
<name>A0ABM8CQR3_9NOCA</name>
<dbReference type="CDD" id="cd18732">
    <property type="entry name" value="PIN_MtVapC4-C5_like"/>
    <property type="match status" value="1"/>
</dbReference>
<evidence type="ECO:0000256" key="1">
    <source>
        <dbReference type="ARBA" id="ARBA00001946"/>
    </source>
</evidence>
<protein>
    <recommendedName>
        <fullName evidence="10">Type II toxin-antitoxin system VapC family toxin</fullName>
    </recommendedName>
</protein>
<gene>
    <name evidence="8" type="ORF">IFM12276_01650</name>
</gene>
<reference evidence="8 9" key="1">
    <citation type="submission" date="2022-11" db="EMBL/GenBank/DDBJ databases">
        <title>Genome Sequencing of Nocardia sp. ON39_IFM12276 and assembly.</title>
        <authorList>
            <person name="Shimojima M."/>
            <person name="Toyokawa M."/>
            <person name="Uesaka K."/>
        </authorList>
    </citation>
    <scope>NUCLEOTIDE SEQUENCE [LARGE SCALE GENOMIC DNA]</scope>
    <source>
        <strain evidence="8 9">IFM 12276</strain>
    </source>
</reference>
<evidence type="ECO:0000256" key="7">
    <source>
        <dbReference type="ARBA" id="ARBA00038093"/>
    </source>
</evidence>
<dbReference type="Proteomes" id="UP001317870">
    <property type="component" value="Chromosome"/>
</dbReference>
<sequence length="139" mass="14994">MGIAFMTERHASGVLDTCAYIDLGTLDPACLPESCEITAITLAELHQGVAMAKDTVTRAARSEQLGAAIVDFDPLPFDEDAATRYGTLVALTLAAKRDPRPRRMDLLIAAIASARGLPLYTRNSADFRELESMLEIIAV</sequence>
<accession>A0ABM8CQR3</accession>
<comment type="cofactor">
    <cofactor evidence="1">
        <name>Mg(2+)</name>
        <dbReference type="ChEBI" id="CHEBI:18420"/>
    </cofactor>
</comment>
<dbReference type="PANTHER" id="PTHR33653">
    <property type="entry name" value="RIBONUCLEASE VAPC2"/>
    <property type="match status" value="1"/>
</dbReference>
<keyword evidence="3" id="KW-0540">Nuclease</keyword>
<keyword evidence="4" id="KW-0479">Metal-binding</keyword>
<evidence type="ECO:0000256" key="4">
    <source>
        <dbReference type="ARBA" id="ARBA00022723"/>
    </source>
</evidence>
<evidence type="ECO:0008006" key="10">
    <source>
        <dbReference type="Google" id="ProtNLM"/>
    </source>
</evidence>
<evidence type="ECO:0000313" key="9">
    <source>
        <dbReference type="Proteomes" id="UP001317870"/>
    </source>
</evidence>
<organism evidence="8 9">
    <name type="scientific">Nocardia sputorum</name>
    <dbReference type="NCBI Taxonomy" id="2984338"/>
    <lineage>
        <taxon>Bacteria</taxon>
        <taxon>Bacillati</taxon>
        <taxon>Actinomycetota</taxon>
        <taxon>Actinomycetes</taxon>
        <taxon>Mycobacteriales</taxon>
        <taxon>Nocardiaceae</taxon>
        <taxon>Nocardia</taxon>
    </lineage>
</organism>
<dbReference type="SUPFAM" id="SSF88723">
    <property type="entry name" value="PIN domain-like"/>
    <property type="match status" value="1"/>
</dbReference>
<evidence type="ECO:0000256" key="2">
    <source>
        <dbReference type="ARBA" id="ARBA00022649"/>
    </source>
</evidence>
<evidence type="ECO:0000256" key="3">
    <source>
        <dbReference type="ARBA" id="ARBA00022722"/>
    </source>
</evidence>
<keyword evidence="9" id="KW-1185">Reference proteome</keyword>
<keyword evidence="5" id="KW-0378">Hydrolase</keyword>